<dbReference type="InterPro" id="IPR006379">
    <property type="entry name" value="HAD-SF_hydro_IIB"/>
</dbReference>
<reference evidence="1 2" key="1">
    <citation type="journal article" date="2020" name="ISME J.">
        <title>Comparative genomics reveals insights into cyanobacterial evolution and habitat adaptation.</title>
        <authorList>
            <person name="Chen M.Y."/>
            <person name="Teng W.K."/>
            <person name="Zhao L."/>
            <person name="Hu C.X."/>
            <person name="Zhou Y.K."/>
            <person name="Han B.P."/>
            <person name="Song L.R."/>
            <person name="Shu W.S."/>
        </authorList>
    </citation>
    <scope>NUCLEOTIDE SEQUENCE [LARGE SCALE GENOMIC DNA]</scope>
    <source>
        <strain evidence="1 2">FACHB-119</strain>
    </source>
</reference>
<dbReference type="RefSeq" id="WP_190476076.1">
    <property type="nucleotide sequence ID" value="NZ_JACJSG010000032.1"/>
</dbReference>
<dbReference type="Proteomes" id="UP000661112">
    <property type="component" value="Unassembled WGS sequence"/>
</dbReference>
<dbReference type="PANTHER" id="PTHR10000:SF8">
    <property type="entry name" value="HAD SUPERFAMILY HYDROLASE-LIKE, TYPE 3"/>
    <property type="match status" value="1"/>
</dbReference>
<gene>
    <name evidence="1" type="ORF">H6G83_21830</name>
</gene>
<keyword evidence="2" id="KW-1185">Reference proteome</keyword>
<dbReference type="PANTHER" id="PTHR10000">
    <property type="entry name" value="PHOSPHOSERINE PHOSPHATASE"/>
    <property type="match status" value="1"/>
</dbReference>
<evidence type="ECO:0000313" key="1">
    <source>
        <dbReference type="EMBL" id="MBD2503211.1"/>
    </source>
</evidence>
<dbReference type="Gene3D" id="3.90.1070.10">
    <property type="match status" value="1"/>
</dbReference>
<accession>A0ABR8DAN8</accession>
<dbReference type="Gene3D" id="3.40.50.1000">
    <property type="entry name" value="HAD superfamily/HAD-like"/>
    <property type="match status" value="1"/>
</dbReference>
<dbReference type="InterPro" id="IPR036412">
    <property type="entry name" value="HAD-like_sf"/>
</dbReference>
<proteinExistence type="predicted"/>
<dbReference type="EMBL" id="JACJSG010000032">
    <property type="protein sequence ID" value="MBD2503211.1"/>
    <property type="molecule type" value="Genomic_DNA"/>
</dbReference>
<sequence length="276" mass="30399">MYINPNVISGHPLNLPDLSQDAVPIWGIRFIATDMDGTLTKQGKFSAAVLQAIEALMAAGIKVLIVTGRSAGWVSGLSSLMPVVGAIAENGGLFYTAGSEQPVLLTSISDITQHRQDLALVFQQLKWKFPQIEESGDNRFRITDWTFDVANLTPDELKIMGDICHDMGWGFTYSNVQCHIKPQGHSKAIATLKVLQEYFPNYSPNQVVTVGDSPNDESLFDQRYFPISVGVANVMKYINQLQYQPRYVTTAAEGEGFCELSSYILRGVGSRESPKS</sequence>
<name>A0ABR8DAN8_9NOST</name>
<protein>
    <submittedName>
        <fullName evidence="1">HAD family phosphatase</fullName>
    </submittedName>
</protein>
<evidence type="ECO:0000313" key="2">
    <source>
        <dbReference type="Proteomes" id="UP000661112"/>
    </source>
</evidence>
<dbReference type="NCBIfam" id="TIGR01484">
    <property type="entry name" value="HAD-SF-IIB"/>
    <property type="match status" value="1"/>
</dbReference>
<dbReference type="SUPFAM" id="SSF56784">
    <property type="entry name" value="HAD-like"/>
    <property type="match status" value="1"/>
</dbReference>
<organism evidence="1 2">
    <name type="scientific">Anabaena azotica FACHB-119</name>
    <dbReference type="NCBI Taxonomy" id="947527"/>
    <lineage>
        <taxon>Bacteria</taxon>
        <taxon>Bacillati</taxon>
        <taxon>Cyanobacteriota</taxon>
        <taxon>Cyanophyceae</taxon>
        <taxon>Nostocales</taxon>
        <taxon>Nostocaceae</taxon>
        <taxon>Anabaena</taxon>
        <taxon>Anabaena azotica</taxon>
    </lineage>
</organism>
<dbReference type="Pfam" id="PF08282">
    <property type="entry name" value="Hydrolase_3"/>
    <property type="match status" value="2"/>
</dbReference>
<dbReference type="InterPro" id="IPR023214">
    <property type="entry name" value="HAD_sf"/>
</dbReference>
<comment type="caution">
    <text evidence="1">The sequence shown here is derived from an EMBL/GenBank/DDBJ whole genome shotgun (WGS) entry which is preliminary data.</text>
</comment>